<accession>A0ABZ0PP26</accession>
<feature type="region of interest" description="Disordered" evidence="1">
    <location>
        <begin position="1"/>
        <end position="21"/>
    </location>
</feature>
<dbReference type="EMBL" id="CP137852">
    <property type="protein sequence ID" value="WPB87407.1"/>
    <property type="molecule type" value="Genomic_DNA"/>
</dbReference>
<dbReference type="InterPro" id="IPR029068">
    <property type="entry name" value="Glyas_Bleomycin-R_OHBP_Dase"/>
</dbReference>
<sequence>MRLGDEEPCGRARPAAAKARPTRLRAIRDRALAAGKAIRTSNHGNAWAIYVIDPEGNALEVVATSPYPMQQPFDLDAADTEIPAATAGLRR</sequence>
<dbReference type="SUPFAM" id="SSF54593">
    <property type="entry name" value="Glyoxalase/Bleomycin resistance protein/Dihydroxybiphenyl dioxygenase"/>
    <property type="match status" value="1"/>
</dbReference>
<feature type="compositionally biased region" description="Basic and acidic residues" evidence="1">
    <location>
        <begin position="1"/>
        <end position="10"/>
    </location>
</feature>
<proteinExistence type="predicted"/>
<organism evidence="2 3">
    <name type="scientific">Sediminicoccus rosea</name>
    <dbReference type="NCBI Taxonomy" id="1225128"/>
    <lineage>
        <taxon>Bacteria</taxon>
        <taxon>Pseudomonadati</taxon>
        <taxon>Pseudomonadota</taxon>
        <taxon>Alphaproteobacteria</taxon>
        <taxon>Acetobacterales</taxon>
        <taxon>Roseomonadaceae</taxon>
        <taxon>Sediminicoccus</taxon>
    </lineage>
</organism>
<gene>
    <name evidence="2" type="ORF">R9Z33_11090</name>
</gene>
<dbReference type="Gene3D" id="3.10.180.10">
    <property type="entry name" value="2,3-Dihydroxybiphenyl 1,2-Dioxygenase, domain 1"/>
    <property type="match status" value="1"/>
</dbReference>
<evidence type="ECO:0008006" key="4">
    <source>
        <dbReference type="Google" id="ProtNLM"/>
    </source>
</evidence>
<protein>
    <recommendedName>
        <fullName evidence="4">Glyoxalase-like domain-containing protein</fullName>
    </recommendedName>
</protein>
<evidence type="ECO:0000313" key="2">
    <source>
        <dbReference type="EMBL" id="WPB87407.1"/>
    </source>
</evidence>
<dbReference type="RefSeq" id="WP_318651360.1">
    <property type="nucleotide sequence ID" value="NZ_CP137852.1"/>
</dbReference>
<name>A0ABZ0PP26_9PROT</name>
<evidence type="ECO:0000313" key="3">
    <source>
        <dbReference type="Proteomes" id="UP001305521"/>
    </source>
</evidence>
<evidence type="ECO:0000256" key="1">
    <source>
        <dbReference type="SAM" id="MobiDB-lite"/>
    </source>
</evidence>
<keyword evidence="3" id="KW-1185">Reference proteome</keyword>
<reference evidence="2 3" key="1">
    <citation type="submission" date="2023-11" db="EMBL/GenBank/DDBJ databases">
        <title>Arctic aerobic anoxygenic photoheterotroph Sediminicoccus rosea KRV36 adapts its photosynthesis to long days of polar summer.</title>
        <authorList>
            <person name="Tomasch J."/>
            <person name="Kopejtka K."/>
            <person name="Bily T."/>
            <person name="Gardiner A.T."/>
            <person name="Gardian Z."/>
            <person name="Shivaramu S."/>
            <person name="Koblizek M."/>
            <person name="Engelhardt F."/>
            <person name="Kaftan D."/>
        </authorList>
    </citation>
    <scope>NUCLEOTIDE SEQUENCE [LARGE SCALE GENOMIC DNA]</scope>
    <source>
        <strain evidence="2 3">R-30</strain>
    </source>
</reference>
<dbReference type="Proteomes" id="UP001305521">
    <property type="component" value="Chromosome"/>
</dbReference>